<accession>A0A078GMQ5</accession>
<gene>
    <name evidence="1" type="primary">BnaA09g46910D</name>
    <name evidence="1" type="ORF">GSBRNA2T00035455001</name>
</gene>
<protein>
    <submittedName>
        <fullName evidence="1">BnaA09g46910D protein</fullName>
    </submittedName>
</protein>
<sequence>MMLMIRIRSAKALRSVRPLLLETAAAIETSLTKRD</sequence>
<evidence type="ECO:0000313" key="1">
    <source>
        <dbReference type="EMBL" id="CDY26586.1"/>
    </source>
</evidence>
<organism evidence="1 2">
    <name type="scientific">Brassica napus</name>
    <name type="common">Rape</name>
    <dbReference type="NCBI Taxonomy" id="3708"/>
    <lineage>
        <taxon>Eukaryota</taxon>
        <taxon>Viridiplantae</taxon>
        <taxon>Streptophyta</taxon>
        <taxon>Embryophyta</taxon>
        <taxon>Tracheophyta</taxon>
        <taxon>Spermatophyta</taxon>
        <taxon>Magnoliopsida</taxon>
        <taxon>eudicotyledons</taxon>
        <taxon>Gunneridae</taxon>
        <taxon>Pentapetalae</taxon>
        <taxon>rosids</taxon>
        <taxon>malvids</taxon>
        <taxon>Brassicales</taxon>
        <taxon>Brassicaceae</taxon>
        <taxon>Brassiceae</taxon>
        <taxon>Brassica</taxon>
    </lineage>
</organism>
<dbReference type="Proteomes" id="UP000028999">
    <property type="component" value="Unassembled WGS sequence"/>
</dbReference>
<proteinExistence type="predicted"/>
<dbReference type="PaxDb" id="3708-A0A078GMQ5"/>
<dbReference type="AlphaFoldDB" id="A0A078GMQ5"/>
<dbReference type="Gramene" id="CDY26586">
    <property type="protein sequence ID" value="CDY26586"/>
    <property type="gene ID" value="GSBRNA2T00035455001"/>
</dbReference>
<keyword evidence="2" id="KW-1185">Reference proteome</keyword>
<dbReference type="EMBL" id="LK032192">
    <property type="protein sequence ID" value="CDY26586.1"/>
    <property type="molecule type" value="Genomic_DNA"/>
</dbReference>
<evidence type="ECO:0000313" key="2">
    <source>
        <dbReference type="Proteomes" id="UP000028999"/>
    </source>
</evidence>
<reference evidence="1 2" key="1">
    <citation type="journal article" date="2014" name="Science">
        <title>Plant genetics. Early allopolyploid evolution in the post-Neolithic Brassica napus oilseed genome.</title>
        <authorList>
            <person name="Chalhoub B."/>
            <person name="Denoeud F."/>
            <person name="Liu S."/>
            <person name="Parkin I.A."/>
            <person name="Tang H."/>
            <person name="Wang X."/>
            <person name="Chiquet J."/>
            <person name="Belcram H."/>
            <person name="Tong C."/>
            <person name="Samans B."/>
            <person name="Correa M."/>
            <person name="Da Silva C."/>
            <person name="Just J."/>
            <person name="Falentin C."/>
            <person name="Koh C.S."/>
            <person name="Le Clainche I."/>
            <person name="Bernard M."/>
            <person name="Bento P."/>
            <person name="Noel B."/>
            <person name="Labadie K."/>
            <person name="Alberti A."/>
            <person name="Charles M."/>
            <person name="Arnaud D."/>
            <person name="Guo H."/>
            <person name="Daviaud C."/>
            <person name="Alamery S."/>
            <person name="Jabbari K."/>
            <person name="Zhao M."/>
            <person name="Edger P.P."/>
            <person name="Chelaifa H."/>
            <person name="Tack D."/>
            <person name="Lassalle G."/>
            <person name="Mestiri I."/>
            <person name="Schnel N."/>
            <person name="Le Paslier M.C."/>
            <person name="Fan G."/>
            <person name="Renault V."/>
            <person name="Bayer P.E."/>
            <person name="Golicz A.A."/>
            <person name="Manoli S."/>
            <person name="Lee T.H."/>
            <person name="Thi V.H."/>
            <person name="Chalabi S."/>
            <person name="Hu Q."/>
            <person name="Fan C."/>
            <person name="Tollenaere R."/>
            <person name="Lu Y."/>
            <person name="Battail C."/>
            <person name="Shen J."/>
            <person name="Sidebottom C.H."/>
            <person name="Wang X."/>
            <person name="Canaguier A."/>
            <person name="Chauveau A."/>
            <person name="Berard A."/>
            <person name="Deniot G."/>
            <person name="Guan M."/>
            <person name="Liu Z."/>
            <person name="Sun F."/>
            <person name="Lim Y.P."/>
            <person name="Lyons E."/>
            <person name="Town C.D."/>
            <person name="Bancroft I."/>
            <person name="Wang X."/>
            <person name="Meng J."/>
            <person name="Ma J."/>
            <person name="Pires J.C."/>
            <person name="King G.J."/>
            <person name="Brunel D."/>
            <person name="Delourme R."/>
            <person name="Renard M."/>
            <person name="Aury J.M."/>
            <person name="Adams K.L."/>
            <person name="Batley J."/>
            <person name="Snowdon R.J."/>
            <person name="Tost J."/>
            <person name="Edwards D."/>
            <person name="Zhou Y."/>
            <person name="Hua W."/>
            <person name="Sharpe A.G."/>
            <person name="Paterson A.H."/>
            <person name="Guan C."/>
            <person name="Wincker P."/>
        </authorList>
    </citation>
    <scope>NUCLEOTIDE SEQUENCE [LARGE SCALE GENOMIC DNA]</scope>
    <source>
        <strain evidence="2">cv. Darmor-bzh</strain>
    </source>
</reference>
<name>A0A078GMQ5_BRANA</name>